<organism evidence="1 2">
    <name type="scientific">Lysinibacillus halotolerans</name>
    <dbReference type="NCBI Taxonomy" id="1368476"/>
    <lineage>
        <taxon>Bacteria</taxon>
        <taxon>Bacillati</taxon>
        <taxon>Bacillota</taxon>
        <taxon>Bacilli</taxon>
        <taxon>Bacillales</taxon>
        <taxon>Bacillaceae</taxon>
        <taxon>Lysinibacillus</taxon>
    </lineage>
</organism>
<dbReference type="Proteomes" id="UP000279909">
    <property type="component" value="Unassembled WGS sequence"/>
</dbReference>
<gene>
    <name evidence="1" type="ORF">EC501_14230</name>
</gene>
<accession>A0A3M8H5D9</accession>
<dbReference type="OrthoDB" id="2739956at2"/>
<proteinExistence type="predicted"/>
<keyword evidence="2" id="KW-1185">Reference proteome</keyword>
<dbReference type="AlphaFoldDB" id="A0A3M8H5D9"/>
<dbReference type="RefSeq" id="WP_122972966.1">
    <property type="nucleotide sequence ID" value="NZ_RHLQ01000042.1"/>
</dbReference>
<dbReference type="Pfam" id="PF10842">
    <property type="entry name" value="DUF2642"/>
    <property type="match status" value="1"/>
</dbReference>
<sequence>MWQLRSILSPLEGMTIDITTEFSTVSGILIEVKADYIVLRTTADLLYIPLASIKSVAY</sequence>
<dbReference type="InterPro" id="IPR020139">
    <property type="entry name" value="DUF2642"/>
</dbReference>
<dbReference type="EMBL" id="RHLQ01000042">
    <property type="protein sequence ID" value="RNC97645.1"/>
    <property type="molecule type" value="Genomic_DNA"/>
</dbReference>
<evidence type="ECO:0000313" key="1">
    <source>
        <dbReference type="EMBL" id="RNC97645.1"/>
    </source>
</evidence>
<reference evidence="1 2" key="1">
    <citation type="journal article" date="2014" name="Int. J. Syst. Evol. Microbiol.">
        <title>Lysinibacillus halotolerans sp. nov., isolated from saline-alkaline soil.</title>
        <authorList>
            <person name="Kong D."/>
            <person name="Wang Y."/>
            <person name="Zhao B."/>
            <person name="Li Y."/>
            <person name="Song J."/>
            <person name="Zhai Y."/>
            <person name="Zhang C."/>
            <person name="Wang H."/>
            <person name="Chen X."/>
            <person name="Zhao B."/>
            <person name="Ruan Z."/>
        </authorList>
    </citation>
    <scope>NUCLEOTIDE SEQUENCE [LARGE SCALE GENOMIC DNA]</scope>
    <source>
        <strain evidence="1 2">MCCC 1A12703</strain>
    </source>
</reference>
<evidence type="ECO:0000313" key="2">
    <source>
        <dbReference type="Proteomes" id="UP000279909"/>
    </source>
</evidence>
<name>A0A3M8H5D9_9BACI</name>
<comment type="caution">
    <text evidence="1">The sequence shown here is derived from an EMBL/GenBank/DDBJ whole genome shotgun (WGS) entry which is preliminary data.</text>
</comment>
<protein>
    <submittedName>
        <fullName evidence="1">DUF2642 domain-containing protein</fullName>
    </submittedName>
</protein>